<evidence type="ECO:0000256" key="2">
    <source>
        <dbReference type="PROSITE-ProRule" id="PRU00124"/>
    </source>
</evidence>
<dbReference type="GO" id="GO:0043410">
    <property type="term" value="P:positive regulation of MAPK cascade"/>
    <property type="evidence" value="ECO:0007669"/>
    <property type="project" value="TreeGrafter"/>
</dbReference>
<evidence type="ECO:0000256" key="3">
    <source>
        <dbReference type="SAM" id="SignalP"/>
    </source>
</evidence>
<evidence type="ECO:0000256" key="1">
    <source>
        <dbReference type="ARBA" id="ARBA00023157"/>
    </source>
</evidence>
<keyword evidence="3" id="KW-0732">Signal</keyword>
<keyword evidence="1" id="KW-1015">Disulfide bond</keyword>
<dbReference type="GO" id="GO:0043195">
    <property type="term" value="C:terminal bouton"/>
    <property type="evidence" value="ECO:0007669"/>
    <property type="project" value="TreeGrafter"/>
</dbReference>
<comment type="caution">
    <text evidence="4">The sequence shown here is derived from an EMBL/GenBank/DDBJ whole genome shotgun (WGS) entry which is preliminary data.</text>
</comment>
<dbReference type="PROSITE" id="PS50068">
    <property type="entry name" value="LDLRA_2"/>
    <property type="match status" value="1"/>
</dbReference>
<gene>
    <name evidence="4" type="ORF">CYNAS_LOCUS21203</name>
</gene>
<feature type="chain" id="PRO_5041288508" evidence="3">
    <location>
        <begin position="19"/>
        <end position="123"/>
    </location>
</feature>
<dbReference type="Pfam" id="PF00057">
    <property type="entry name" value="Ldl_recept_a"/>
    <property type="match status" value="1"/>
</dbReference>
<dbReference type="AlphaFoldDB" id="A0AA36HEA5"/>
<name>A0AA36HEA5_CYLNA</name>
<dbReference type="EMBL" id="CATQJL010000326">
    <property type="protein sequence ID" value="CAJ0609220.1"/>
    <property type="molecule type" value="Genomic_DNA"/>
</dbReference>
<dbReference type="Gene3D" id="4.10.400.10">
    <property type="entry name" value="Low-density Lipoprotein Receptor"/>
    <property type="match status" value="1"/>
</dbReference>
<sequence>MKPLLATVVIFFVSVVGASRLFDISSIQELSRRSVSNRPREDDYRRPIQECPNVRGQVWKFCPSADSNGIWKCIRITDLCDGKEDCPDGSDENATMCAFHAMQVEEENRMRESLRQLQRKLNL</sequence>
<proteinExistence type="predicted"/>
<dbReference type="SMART" id="SM00192">
    <property type="entry name" value="LDLa"/>
    <property type="match status" value="1"/>
</dbReference>
<organism evidence="4 5">
    <name type="scientific">Cylicocyclus nassatus</name>
    <name type="common">Nematode worm</name>
    <dbReference type="NCBI Taxonomy" id="53992"/>
    <lineage>
        <taxon>Eukaryota</taxon>
        <taxon>Metazoa</taxon>
        <taxon>Ecdysozoa</taxon>
        <taxon>Nematoda</taxon>
        <taxon>Chromadorea</taxon>
        <taxon>Rhabditida</taxon>
        <taxon>Rhabditina</taxon>
        <taxon>Rhabditomorpha</taxon>
        <taxon>Strongyloidea</taxon>
        <taxon>Strongylidae</taxon>
        <taxon>Cylicocyclus</taxon>
    </lineage>
</organism>
<dbReference type="GO" id="GO:0030297">
    <property type="term" value="F:transmembrane receptor protein tyrosine kinase activator activity"/>
    <property type="evidence" value="ECO:0007669"/>
    <property type="project" value="TreeGrafter"/>
</dbReference>
<accession>A0AA36HEA5</accession>
<evidence type="ECO:0000313" key="4">
    <source>
        <dbReference type="EMBL" id="CAJ0609220.1"/>
    </source>
</evidence>
<reference evidence="4" key="1">
    <citation type="submission" date="2023-07" db="EMBL/GenBank/DDBJ databases">
        <authorList>
            <consortium name="CYATHOMIX"/>
        </authorList>
    </citation>
    <scope>NUCLEOTIDE SEQUENCE</scope>
    <source>
        <strain evidence="4">N/A</strain>
    </source>
</reference>
<dbReference type="InterPro" id="IPR002172">
    <property type="entry name" value="LDrepeatLR_classA_rpt"/>
</dbReference>
<evidence type="ECO:0000313" key="5">
    <source>
        <dbReference type="Proteomes" id="UP001176961"/>
    </source>
</evidence>
<dbReference type="PROSITE" id="PS01209">
    <property type="entry name" value="LDLRA_1"/>
    <property type="match status" value="1"/>
</dbReference>
<dbReference type="InterPro" id="IPR036055">
    <property type="entry name" value="LDL_receptor-like_sf"/>
</dbReference>
<dbReference type="InterPro" id="IPR023415">
    <property type="entry name" value="LDLR_class-A_CS"/>
</dbReference>
<dbReference type="PANTHER" id="PTHR21105:SF0">
    <property type="entry name" value="GH16255P"/>
    <property type="match status" value="1"/>
</dbReference>
<protein>
    <submittedName>
        <fullName evidence="4">Uncharacterized protein</fullName>
    </submittedName>
</protein>
<feature type="signal peptide" evidence="3">
    <location>
        <begin position="1"/>
        <end position="18"/>
    </location>
</feature>
<keyword evidence="5" id="KW-1185">Reference proteome</keyword>
<dbReference type="Proteomes" id="UP001176961">
    <property type="component" value="Unassembled WGS sequence"/>
</dbReference>
<dbReference type="SUPFAM" id="SSF57424">
    <property type="entry name" value="LDL receptor-like module"/>
    <property type="match status" value="1"/>
</dbReference>
<dbReference type="CDD" id="cd00112">
    <property type="entry name" value="LDLa"/>
    <property type="match status" value="1"/>
</dbReference>
<comment type="caution">
    <text evidence="2">Lacks conserved residue(s) required for the propagation of feature annotation.</text>
</comment>
<dbReference type="PANTHER" id="PTHR21105">
    <property type="entry name" value="GH16255P"/>
    <property type="match status" value="1"/>
</dbReference>